<dbReference type="RefSeq" id="XP_003008548.1">
    <property type="nucleotide sequence ID" value="XM_003008502.1"/>
</dbReference>
<reference evidence="2" key="1">
    <citation type="journal article" date="2011" name="PLoS Pathog.">
        <title>Comparative genomics yields insights into niche adaptation of plant vascular wilt pathogens.</title>
        <authorList>
            <person name="Klosterman S.J."/>
            <person name="Subbarao K.V."/>
            <person name="Kang S."/>
            <person name="Veronese P."/>
            <person name="Gold S.E."/>
            <person name="Thomma B.P.H.J."/>
            <person name="Chen Z."/>
            <person name="Henrissat B."/>
            <person name="Lee Y.-H."/>
            <person name="Park J."/>
            <person name="Garcia-Pedrajas M.D."/>
            <person name="Barbara D.J."/>
            <person name="Anchieta A."/>
            <person name="de Jonge R."/>
            <person name="Santhanam P."/>
            <person name="Maruthachalam K."/>
            <person name="Atallah Z."/>
            <person name="Amyotte S.G."/>
            <person name="Paz Z."/>
            <person name="Inderbitzin P."/>
            <person name="Hayes R.J."/>
            <person name="Heiman D.I."/>
            <person name="Young S."/>
            <person name="Zeng Q."/>
            <person name="Engels R."/>
            <person name="Galagan J."/>
            <person name="Cuomo C.A."/>
            <person name="Dobinson K.F."/>
            <person name="Ma L.-J."/>
        </authorList>
    </citation>
    <scope>NUCLEOTIDE SEQUENCE [LARGE SCALE GENOMIC DNA]</scope>
    <source>
        <strain evidence="2">VaMs.102 / ATCC MYA-4576 / FGSC 10136</strain>
    </source>
</reference>
<gene>
    <name evidence="1" type="ORF">VDBG_00229</name>
</gene>
<dbReference type="HOGENOM" id="CLU_3032250_0_0_1"/>
<evidence type="ECO:0000313" key="2">
    <source>
        <dbReference type="Proteomes" id="UP000008698"/>
    </source>
</evidence>
<dbReference type="EMBL" id="DS985214">
    <property type="protein sequence ID" value="EEY14122.1"/>
    <property type="molecule type" value="Genomic_DNA"/>
</dbReference>
<evidence type="ECO:0000313" key="1">
    <source>
        <dbReference type="EMBL" id="EEY14122.1"/>
    </source>
</evidence>
<organism evidence="2">
    <name type="scientific">Verticillium alfalfae (strain VaMs.102 / ATCC MYA-4576 / FGSC 10136)</name>
    <name type="common">Verticillium wilt of alfalfa</name>
    <name type="synonym">Verticillium albo-atrum</name>
    <dbReference type="NCBI Taxonomy" id="526221"/>
    <lineage>
        <taxon>Eukaryota</taxon>
        <taxon>Fungi</taxon>
        <taxon>Dikarya</taxon>
        <taxon>Ascomycota</taxon>
        <taxon>Pezizomycotina</taxon>
        <taxon>Sordariomycetes</taxon>
        <taxon>Hypocreomycetidae</taxon>
        <taxon>Glomerellales</taxon>
        <taxon>Plectosphaerellaceae</taxon>
        <taxon>Verticillium</taxon>
    </lineage>
</organism>
<dbReference type="InterPro" id="IPR029058">
    <property type="entry name" value="AB_hydrolase_fold"/>
</dbReference>
<dbReference type="Proteomes" id="UP000008698">
    <property type="component" value="Unassembled WGS sequence"/>
</dbReference>
<dbReference type="Gene3D" id="3.40.50.1820">
    <property type="entry name" value="alpha/beta hydrolase"/>
    <property type="match status" value="1"/>
</dbReference>
<keyword evidence="2" id="KW-1185">Reference proteome</keyword>
<dbReference type="GeneID" id="9528656"/>
<dbReference type="eggNOG" id="KOG2565">
    <property type="taxonomic scope" value="Eukaryota"/>
</dbReference>
<protein>
    <submittedName>
        <fullName evidence="1">Uncharacterized protein</fullName>
    </submittedName>
</protein>
<sequence length="66" mass="7712">MTDTVESHGGPGDDEIKPYRIHVSSKYLDLTKRKLELTRLPHEVPKPTSADWWEPKPQVEPLIDFW</sequence>
<accession>C9S974</accession>
<dbReference type="AlphaFoldDB" id="C9S974"/>
<dbReference type="STRING" id="526221.C9S974"/>
<proteinExistence type="predicted"/>
<name>C9S974_VERA1</name>
<dbReference type="KEGG" id="val:VDBG_00229"/>
<dbReference type="OrthoDB" id="7130006at2759"/>